<proteinExistence type="predicted"/>
<name>A0A0F9VTN5_9ZZZZ</name>
<sequence length="44" mass="4938">MQILLILTFLILFVCIVAFSSFSVGKMVGSLKAKLKWPVRGERP</sequence>
<dbReference type="EMBL" id="LAZR01000009">
    <property type="protein sequence ID" value="KKO08486.1"/>
    <property type="molecule type" value="Genomic_DNA"/>
</dbReference>
<organism evidence="1">
    <name type="scientific">marine sediment metagenome</name>
    <dbReference type="NCBI Taxonomy" id="412755"/>
    <lineage>
        <taxon>unclassified sequences</taxon>
        <taxon>metagenomes</taxon>
        <taxon>ecological metagenomes</taxon>
    </lineage>
</organism>
<comment type="caution">
    <text evidence="1">The sequence shown here is derived from an EMBL/GenBank/DDBJ whole genome shotgun (WGS) entry which is preliminary data.</text>
</comment>
<dbReference type="AlphaFoldDB" id="A0A0F9VTN5"/>
<protein>
    <submittedName>
        <fullName evidence="1">Uncharacterized protein</fullName>
    </submittedName>
</protein>
<accession>A0A0F9VTN5</accession>
<reference evidence="1" key="1">
    <citation type="journal article" date="2015" name="Nature">
        <title>Complex archaea that bridge the gap between prokaryotes and eukaryotes.</title>
        <authorList>
            <person name="Spang A."/>
            <person name="Saw J.H."/>
            <person name="Jorgensen S.L."/>
            <person name="Zaremba-Niedzwiedzka K."/>
            <person name="Martijn J."/>
            <person name="Lind A.E."/>
            <person name="van Eijk R."/>
            <person name="Schleper C."/>
            <person name="Guy L."/>
            <person name="Ettema T.J."/>
        </authorList>
    </citation>
    <scope>NUCLEOTIDE SEQUENCE</scope>
</reference>
<evidence type="ECO:0000313" key="1">
    <source>
        <dbReference type="EMBL" id="KKO08486.1"/>
    </source>
</evidence>
<gene>
    <name evidence="1" type="ORF">LCGC14_0044240</name>
</gene>